<comment type="caution">
    <text evidence="1">The sequence shown here is derived from an EMBL/GenBank/DDBJ whole genome shotgun (WGS) entry which is preliminary data.</text>
</comment>
<organism evidence="1 2">
    <name type="scientific">Phytophthora oleae</name>
    <dbReference type="NCBI Taxonomy" id="2107226"/>
    <lineage>
        <taxon>Eukaryota</taxon>
        <taxon>Sar</taxon>
        <taxon>Stramenopiles</taxon>
        <taxon>Oomycota</taxon>
        <taxon>Peronosporomycetes</taxon>
        <taxon>Peronosporales</taxon>
        <taxon>Peronosporaceae</taxon>
        <taxon>Phytophthora</taxon>
    </lineage>
</organism>
<sequence>MYGPLADGLTTFVLFRGLARVSGPGSLHVLGSGVGHKVTRAYTAVTASRVLMAGGKDKIREVDLCAGSMGEAINPEAWGRCYEAACKVTSPIRTGRRRLAATSRWVCLARCP</sequence>
<reference evidence="1 2" key="1">
    <citation type="submission" date="2024-09" db="EMBL/GenBank/DDBJ databases">
        <title>Genome sequencing and assembly of Phytophthora oleae, isolate VK10A, causative agent of rot of olive drupes.</title>
        <authorList>
            <person name="Conti Taguali S."/>
            <person name="Riolo M."/>
            <person name="La Spada F."/>
            <person name="Cacciola S.O."/>
            <person name="Dionisio G."/>
        </authorList>
    </citation>
    <scope>NUCLEOTIDE SEQUENCE [LARGE SCALE GENOMIC DNA]</scope>
    <source>
        <strain evidence="1 2">VK10A</strain>
    </source>
</reference>
<evidence type="ECO:0000313" key="1">
    <source>
        <dbReference type="EMBL" id="KAL3661485.1"/>
    </source>
</evidence>
<gene>
    <name evidence="1" type="ORF">V7S43_013683</name>
</gene>
<dbReference type="Proteomes" id="UP001632037">
    <property type="component" value="Unassembled WGS sequence"/>
</dbReference>
<keyword evidence="2" id="KW-1185">Reference proteome</keyword>
<dbReference type="InterPro" id="IPR042099">
    <property type="entry name" value="ANL_N_sf"/>
</dbReference>
<name>A0ABD3F3U1_9STRA</name>
<dbReference type="Gene3D" id="3.40.50.12780">
    <property type="entry name" value="N-terminal domain of ligase-like"/>
    <property type="match status" value="1"/>
</dbReference>
<dbReference type="AlphaFoldDB" id="A0ABD3F3U1"/>
<evidence type="ECO:0000313" key="2">
    <source>
        <dbReference type="Proteomes" id="UP001632037"/>
    </source>
</evidence>
<proteinExistence type="predicted"/>
<protein>
    <submittedName>
        <fullName evidence="1">Uncharacterized protein</fullName>
    </submittedName>
</protein>
<accession>A0ABD3F3U1</accession>
<dbReference type="EMBL" id="JBIMZQ010000036">
    <property type="protein sequence ID" value="KAL3661485.1"/>
    <property type="molecule type" value="Genomic_DNA"/>
</dbReference>